<dbReference type="Gene3D" id="2.60.120.200">
    <property type="match status" value="1"/>
</dbReference>
<dbReference type="EMBL" id="LN828717">
    <property type="protein sequence ID" value="CFW42228.1"/>
    <property type="molecule type" value="Genomic_DNA"/>
</dbReference>
<accession>Q5GQW2</accession>
<reference evidence="2 4" key="3">
    <citation type="journal article" date="2015" name="PLoS ONE">
        <title>Spontaneous Deletion of an "ORFanage" Region Facilitates Host Adaptation in a "Photosynthetic" Cyanophage.</title>
        <authorList>
            <person name="Puxty R.J."/>
            <person name="Perez-Sepulveda B."/>
            <person name="Rihtman B."/>
            <person name="Evans D.J."/>
            <person name="Millard A.D."/>
            <person name="Scanlan D.J."/>
        </authorList>
    </citation>
    <scope>NUCLEOTIDE SEQUENCE [LARGE SCALE GENOMIC DNA]</scope>
</reference>
<evidence type="ECO:0000313" key="2">
    <source>
        <dbReference type="EMBL" id="CFW42228.1"/>
    </source>
</evidence>
<reference evidence="2" key="4">
    <citation type="submission" date="2015-02" db="EMBL/GenBank/DDBJ databases">
        <authorList>
            <person name="Chooi Y.-H."/>
        </authorList>
    </citation>
    <scope>NUCLEOTIDE SEQUENCE</scope>
</reference>
<dbReference type="InterPro" id="IPR013320">
    <property type="entry name" value="ConA-like_dom_sf"/>
</dbReference>
<organism evidence="1 3">
    <name type="scientific">Synechococcus phage S-PM2</name>
    <dbReference type="NCBI Taxonomy" id="238854"/>
    <lineage>
        <taxon>Viruses</taxon>
        <taxon>Duplodnaviria</taxon>
        <taxon>Heunggongvirae</taxon>
        <taxon>Uroviricota</taxon>
        <taxon>Caudoviricetes</taxon>
        <taxon>Pantevenvirales</taxon>
        <taxon>Kyanoviridae</taxon>
        <taxon>Nodensvirus</taxon>
        <taxon>Nodensvirus spm2</taxon>
    </lineage>
</organism>
<protein>
    <submittedName>
        <fullName evidence="1">Virion structural protein</fullName>
    </submittedName>
</protein>
<sequence>MASILNVESFEAKNGTLEIDVNLDQSRTSSHMQFPRTTSTFVGTPQKGSIRWNTDIEWFELFDGDIWRKFRKLFDFEEAPFLPGIFSFDATNKDSYPETGIRWYDYSSTNHATFVSNPTWSSLNNGYFELGGTNYALVPSTPQTQPENSLTLESWFNSNTNTFVLIAQQYGISSNNAFALYVSSGQWRGGVNIGGTLTEMSHTATTFSTNTWYHYVYSFLGTNTTSVIKGNHVGNSTIVTITEGSLDNFYVGSPISGSAIPSGTTIVSINTSNNTLTLSAAPTSSGQNISYTVTTLAGHYMYINGEFKEFLATTTGSTISYNEVNSFITIGCDFNGPGENTGALLNLDGKISHAKFYSRKITKTIIKDNFNALKGRYGL</sequence>
<dbReference type="SUPFAM" id="SSF49899">
    <property type="entry name" value="Concanavalin A-like lectins/glucanases"/>
    <property type="match status" value="2"/>
</dbReference>
<proteinExistence type="predicted"/>
<dbReference type="Proteomes" id="UP000000994">
    <property type="component" value="Segment"/>
</dbReference>
<gene>
    <name evidence="2" type="ORF">S-PM2d091</name>
    <name evidence="1" type="ORF">S-PM2p091</name>
</gene>
<reference evidence="1 3" key="1">
    <citation type="journal article" date="2004" name="Proc. Natl. Acad. Sci. U.S.A.">
        <title>Genetic organization of the psbAD region in phages infecting marine Synechococcus strains.</title>
        <authorList>
            <person name="Millard A."/>
            <person name="Clokie M.R."/>
            <person name="Shub D.A."/>
            <person name="Mann N.H."/>
        </authorList>
    </citation>
    <scope>NUCLEOTIDE SEQUENCE [LARGE SCALE GENOMIC DNA]</scope>
</reference>
<dbReference type="Proteomes" id="UP000246186">
    <property type="component" value="Genome"/>
</dbReference>
<keyword evidence="3" id="KW-1185">Reference proteome</keyword>
<organismHost>
    <name type="scientific">Synechococcus</name>
    <dbReference type="NCBI Taxonomy" id="1129"/>
</organismHost>
<dbReference type="RefSeq" id="YP_195125.1">
    <property type="nucleotide sequence ID" value="NC_006820.1"/>
</dbReference>
<dbReference type="EMBL" id="AJ630128">
    <property type="protein sequence ID" value="CAF34155.1"/>
    <property type="molecule type" value="Genomic_DNA"/>
</dbReference>
<name>Q5GQW2_BPSYP</name>
<evidence type="ECO:0000313" key="4">
    <source>
        <dbReference type="Proteomes" id="UP000246186"/>
    </source>
</evidence>
<dbReference type="Pfam" id="PF13385">
    <property type="entry name" value="Laminin_G_3"/>
    <property type="match status" value="1"/>
</dbReference>
<dbReference type="KEGG" id="vg:3260313"/>
<reference evidence="1 3" key="2">
    <citation type="journal article" date="2005" name="J. Bacteriol.">
        <title>The genome of S-PM2, a 'photosynthetic' T4-type bacteriophage that infects marine Synechococcus strains.</title>
        <authorList>
            <person name="Mann N.H."/>
            <person name="Clokie M.R."/>
            <person name="Millard A."/>
            <person name="Cook A."/>
            <person name="Wilson W.H."/>
            <person name="Wheatley P.J."/>
            <person name="Letarov A."/>
            <person name="Krisch H.M."/>
        </authorList>
    </citation>
    <scope>NUCLEOTIDE SEQUENCE</scope>
</reference>
<evidence type="ECO:0000313" key="3">
    <source>
        <dbReference type="Proteomes" id="UP000000994"/>
    </source>
</evidence>
<evidence type="ECO:0000313" key="1">
    <source>
        <dbReference type="EMBL" id="CAF34155.1"/>
    </source>
</evidence>